<comment type="caution">
    <text evidence="3">The sequence shown here is derived from an EMBL/GenBank/DDBJ whole genome shotgun (WGS) entry which is preliminary data.</text>
</comment>
<keyword evidence="4" id="KW-1185">Reference proteome</keyword>
<dbReference type="InterPro" id="IPR036938">
    <property type="entry name" value="PAP2/HPO_sf"/>
</dbReference>
<keyword evidence="1" id="KW-0812">Transmembrane</keyword>
<feature type="domain" description="Phosphatidic acid phosphatase type 2/haloperoxidase" evidence="2">
    <location>
        <begin position="63"/>
        <end position="179"/>
    </location>
</feature>
<feature type="transmembrane region" description="Helical" evidence="1">
    <location>
        <begin position="62"/>
        <end position="81"/>
    </location>
</feature>
<reference evidence="4" key="1">
    <citation type="journal article" date="2019" name="Int. J. Syst. Evol. Microbiol.">
        <title>The Global Catalogue of Microorganisms (GCM) 10K type strain sequencing project: providing services to taxonomists for standard genome sequencing and annotation.</title>
        <authorList>
            <consortium name="The Broad Institute Genomics Platform"/>
            <consortium name="The Broad Institute Genome Sequencing Center for Infectious Disease"/>
            <person name="Wu L."/>
            <person name="Ma J."/>
        </authorList>
    </citation>
    <scope>NUCLEOTIDE SEQUENCE [LARGE SCALE GENOMIC DNA]</scope>
    <source>
        <strain evidence="4">CGMCC 1.15288</strain>
    </source>
</reference>
<dbReference type="PANTHER" id="PTHR14969">
    <property type="entry name" value="SPHINGOSINE-1-PHOSPHATE PHOSPHOHYDROLASE"/>
    <property type="match status" value="1"/>
</dbReference>
<dbReference type="RefSeq" id="WP_188928692.1">
    <property type="nucleotide sequence ID" value="NZ_BMIA01000001.1"/>
</dbReference>
<evidence type="ECO:0000259" key="2">
    <source>
        <dbReference type="SMART" id="SM00014"/>
    </source>
</evidence>
<name>A0ABQ1YGN1_9BACT</name>
<gene>
    <name evidence="3" type="ORF">GCM10007423_06980</name>
</gene>
<accession>A0ABQ1YGN1</accession>
<sequence length="192" mass="21839">MTDAVHSIVRADQELFLWLNGLHTPWLDSVMNCITYKYTWIPLYILLIALTIRAEGWKKGGLIVIAVVLAVVAADKITSGLMKPYFLRLRPCHDPSIRIVMHHVTDCGGMYGFASSHASTSFALAIAWFSLLRRKVPQMGFLFLWAVVYAYSRVYVGVHYPLDILVGALVGLLVGYSFVQLYYIFLKRYYHS</sequence>
<organism evidence="3 4">
    <name type="scientific">Dyadobacter endophyticus</name>
    <dbReference type="NCBI Taxonomy" id="1749036"/>
    <lineage>
        <taxon>Bacteria</taxon>
        <taxon>Pseudomonadati</taxon>
        <taxon>Bacteroidota</taxon>
        <taxon>Cytophagia</taxon>
        <taxon>Cytophagales</taxon>
        <taxon>Spirosomataceae</taxon>
        <taxon>Dyadobacter</taxon>
    </lineage>
</organism>
<proteinExistence type="predicted"/>
<keyword evidence="1" id="KW-1133">Transmembrane helix</keyword>
<protein>
    <submittedName>
        <fullName evidence="3">Phosphatase PAP2 family protein</fullName>
    </submittedName>
</protein>
<dbReference type="PANTHER" id="PTHR14969:SF13">
    <property type="entry name" value="AT30094P"/>
    <property type="match status" value="1"/>
</dbReference>
<dbReference type="Gene3D" id="1.20.144.10">
    <property type="entry name" value="Phosphatidic acid phosphatase type 2/haloperoxidase"/>
    <property type="match status" value="1"/>
</dbReference>
<dbReference type="SUPFAM" id="SSF48317">
    <property type="entry name" value="Acid phosphatase/Vanadium-dependent haloperoxidase"/>
    <property type="match status" value="1"/>
</dbReference>
<feature type="transmembrane region" description="Helical" evidence="1">
    <location>
        <begin position="110"/>
        <end position="132"/>
    </location>
</feature>
<feature type="transmembrane region" description="Helical" evidence="1">
    <location>
        <begin position="164"/>
        <end position="186"/>
    </location>
</feature>
<dbReference type="Pfam" id="PF01569">
    <property type="entry name" value="PAP2"/>
    <property type="match status" value="1"/>
</dbReference>
<dbReference type="InterPro" id="IPR000326">
    <property type="entry name" value="PAP2/HPO"/>
</dbReference>
<dbReference type="EMBL" id="BMIA01000001">
    <property type="protein sequence ID" value="GGH23952.1"/>
    <property type="molecule type" value="Genomic_DNA"/>
</dbReference>
<dbReference type="Proteomes" id="UP000600214">
    <property type="component" value="Unassembled WGS sequence"/>
</dbReference>
<evidence type="ECO:0000256" key="1">
    <source>
        <dbReference type="SAM" id="Phobius"/>
    </source>
</evidence>
<feature type="transmembrane region" description="Helical" evidence="1">
    <location>
        <begin position="29"/>
        <end position="50"/>
    </location>
</feature>
<evidence type="ECO:0000313" key="4">
    <source>
        <dbReference type="Proteomes" id="UP000600214"/>
    </source>
</evidence>
<evidence type="ECO:0000313" key="3">
    <source>
        <dbReference type="EMBL" id="GGH23952.1"/>
    </source>
</evidence>
<keyword evidence="1" id="KW-0472">Membrane</keyword>
<dbReference type="SMART" id="SM00014">
    <property type="entry name" value="acidPPc"/>
    <property type="match status" value="1"/>
</dbReference>
<feature type="transmembrane region" description="Helical" evidence="1">
    <location>
        <begin position="139"/>
        <end position="158"/>
    </location>
</feature>